<dbReference type="EMBL" id="KN825074">
    <property type="protein sequence ID" value="KIK94947.1"/>
    <property type="molecule type" value="Genomic_DNA"/>
</dbReference>
<dbReference type="Proteomes" id="UP000054538">
    <property type="component" value="Unassembled WGS sequence"/>
</dbReference>
<evidence type="ECO:0000313" key="2">
    <source>
        <dbReference type="Proteomes" id="UP000054538"/>
    </source>
</evidence>
<name>A0A0D0DCM1_9AGAM</name>
<gene>
    <name evidence="1" type="ORF">PAXRUDRAFT_417344</name>
</gene>
<dbReference type="AlphaFoldDB" id="A0A0D0DCM1"/>
<protein>
    <submittedName>
        <fullName evidence="1">Uncharacterized protein</fullName>
    </submittedName>
</protein>
<reference evidence="2" key="2">
    <citation type="submission" date="2015-01" db="EMBL/GenBank/DDBJ databases">
        <title>Evolutionary Origins and Diversification of the Mycorrhizal Mutualists.</title>
        <authorList>
            <consortium name="DOE Joint Genome Institute"/>
            <consortium name="Mycorrhizal Genomics Consortium"/>
            <person name="Kohler A."/>
            <person name="Kuo A."/>
            <person name="Nagy L.G."/>
            <person name="Floudas D."/>
            <person name="Copeland A."/>
            <person name="Barry K.W."/>
            <person name="Cichocki N."/>
            <person name="Veneault-Fourrey C."/>
            <person name="LaButti K."/>
            <person name="Lindquist E.A."/>
            <person name="Lipzen A."/>
            <person name="Lundell T."/>
            <person name="Morin E."/>
            <person name="Murat C."/>
            <person name="Riley R."/>
            <person name="Ohm R."/>
            <person name="Sun H."/>
            <person name="Tunlid A."/>
            <person name="Henrissat B."/>
            <person name="Grigoriev I.V."/>
            <person name="Hibbett D.S."/>
            <person name="Martin F."/>
        </authorList>
    </citation>
    <scope>NUCLEOTIDE SEQUENCE [LARGE SCALE GENOMIC DNA]</scope>
    <source>
        <strain evidence="2">Ve08.2h10</strain>
    </source>
</reference>
<organism evidence="1 2">
    <name type="scientific">Paxillus rubicundulus Ve08.2h10</name>
    <dbReference type="NCBI Taxonomy" id="930991"/>
    <lineage>
        <taxon>Eukaryota</taxon>
        <taxon>Fungi</taxon>
        <taxon>Dikarya</taxon>
        <taxon>Basidiomycota</taxon>
        <taxon>Agaricomycotina</taxon>
        <taxon>Agaricomycetes</taxon>
        <taxon>Agaricomycetidae</taxon>
        <taxon>Boletales</taxon>
        <taxon>Paxilineae</taxon>
        <taxon>Paxillaceae</taxon>
        <taxon>Paxillus</taxon>
    </lineage>
</organism>
<dbReference type="HOGENOM" id="CLU_1845739_0_0_1"/>
<accession>A0A0D0DCM1</accession>
<proteinExistence type="predicted"/>
<dbReference type="InParanoid" id="A0A0D0DCM1"/>
<evidence type="ECO:0000313" key="1">
    <source>
        <dbReference type="EMBL" id="KIK94947.1"/>
    </source>
</evidence>
<reference evidence="1 2" key="1">
    <citation type="submission" date="2014-04" db="EMBL/GenBank/DDBJ databases">
        <authorList>
            <consortium name="DOE Joint Genome Institute"/>
            <person name="Kuo A."/>
            <person name="Kohler A."/>
            <person name="Jargeat P."/>
            <person name="Nagy L.G."/>
            <person name="Floudas D."/>
            <person name="Copeland A."/>
            <person name="Barry K.W."/>
            <person name="Cichocki N."/>
            <person name="Veneault-Fourrey C."/>
            <person name="LaButti K."/>
            <person name="Lindquist E.A."/>
            <person name="Lipzen A."/>
            <person name="Lundell T."/>
            <person name="Morin E."/>
            <person name="Murat C."/>
            <person name="Sun H."/>
            <person name="Tunlid A."/>
            <person name="Henrissat B."/>
            <person name="Grigoriev I.V."/>
            <person name="Hibbett D.S."/>
            <person name="Martin F."/>
            <person name="Nordberg H.P."/>
            <person name="Cantor M.N."/>
            <person name="Hua S.X."/>
        </authorList>
    </citation>
    <scope>NUCLEOTIDE SEQUENCE [LARGE SCALE GENOMIC DNA]</scope>
    <source>
        <strain evidence="1 2">Ve08.2h10</strain>
    </source>
</reference>
<keyword evidence="2" id="KW-1185">Reference proteome</keyword>
<sequence length="139" mass="15696">MDLRHPGPIYLSPPSVHCLHLHADSGNLNNFGCYRENILFDLVLDAPSLPTGLVEYPRHPIEGSLEISHGSWDIHYMCAEMLSRHVITFLPALPFWCSNDLPKTDVGLFVEKAMPYLQSWSTLGMSRHTRGQGNIQIRS</sequence>